<protein>
    <submittedName>
        <fullName evidence="1">Uncharacterized protein</fullName>
    </submittedName>
</protein>
<proteinExistence type="predicted"/>
<reference evidence="1 2" key="1">
    <citation type="journal article" date="2014" name="Arch. Virol.">
        <title>Complete genome sequence of Tunisvirus, a new member of the proposed family Marseilleviridae.</title>
        <authorList>
            <person name="Aherfi S."/>
            <person name="Boughalmi M."/>
            <person name="Pagnier I."/>
            <person name="Fournous G."/>
            <person name="La Scola B."/>
            <person name="Raoult D."/>
            <person name="Colson P."/>
        </authorList>
    </citation>
    <scope>NUCLEOTIDE SEQUENCE [LARGE SCALE GENOMIC DNA]</scope>
    <source>
        <strain evidence="1 2">U484</strain>
    </source>
</reference>
<sequence>MEFLDKREGLFLSVACGLEISCEPFLQKGEYCSTLPDGSIHGKYYRKNKGGSETVEFRYGKAHGEYIFTGMNCDYGPYGDFTRGKLRGDCTLSGNYIDGDREGEFLFLGKRRSVTFVYEDDKLVRLADETHELLLDWNEEKMCCTLSKGEKSWVRTYSAIPNKPNFLSDYDGYAEFQEPPCLSDVVYKLDTHKKGEIYWEFIF</sequence>
<organism evidence="1 2">
    <name type="scientific">Tunisvirus fontaine2</name>
    <dbReference type="NCBI Taxonomy" id="1421067"/>
    <lineage>
        <taxon>Viruses</taxon>
        <taxon>Varidnaviria</taxon>
        <taxon>Bamfordvirae</taxon>
        <taxon>Nucleocytoviricota</taxon>
        <taxon>Megaviricetes</taxon>
        <taxon>Pimascovirales</taxon>
        <taxon>Pimascovirales incertae sedis</taxon>
        <taxon>Marseilleviridae</taxon>
        <taxon>Losannavirus</taxon>
        <taxon>Losannavirus tunisense</taxon>
    </lineage>
</organism>
<evidence type="ECO:0000313" key="2">
    <source>
        <dbReference type="Proteomes" id="UP000232615"/>
    </source>
</evidence>
<evidence type="ECO:0000313" key="1">
    <source>
        <dbReference type="EMBL" id="AHC54769.1"/>
    </source>
</evidence>
<keyword evidence="2" id="KW-1185">Reference proteome</keyword>
<accession>V9SFV8</accession>
<name>V9SFV8_9VIRU</name>
<gene>
    <name evidence="1" type="ORF">TNS_ORF51</name>
</gene>
<dbReference type="EMBL" id="KF483846">
    <property type="protein sequence ID" value="AHC54769.1"/>
    <property type="molecule type" value="Genomic_DNA"/>
</dbReference>
<dbReference type="Proteomes" id="UP000232615">
    <property type="component" value="Segment"/>
</dbReference>
<dbReference type="SUPFAM" id="SSF82185">
    <property type="entry name" value="Histone H3 K4-specific methyltransferase SET7/9 N-terminal domain"/>
    <property type="match status" value="1"/>
</dbReference>